<evidence type="ECO:0000313" key="2">
    <source>
        <dbReference type="RefSeq" id="XP_073917784.1"/>
    </source>
</evidence>
<evidence type="ECO:0000313" key="1">
    <source>
        <dbReference type="Proteomes" id="UP001732720"/>
    </source>
</evidence>
<proteinExistence type="predicted"/>
<dbReference type="Proteomes" id="UP001732720">
    <property type="component" value="Chromosome 19"/>
</dbReference>
<dbReference type="RefSeq" id="XP_073917784.1">
    <property type="nucleotide sequence ID" value="XM_074061683.1"/>
</dbReference>
<gene>
    <name evidence="2" type="primary">LOC141419214</name>
</gene>
<keyword evidence="1" id="KW-1185">Reference proteome</keyword>
<accession>A0AC58LKW0</accession>
<organism evidence="1 2">
    <name type="scientific">Castor canadensis</name>
    <name type="common">American beaver</name>
    <dbReference type="NCBI Taxonomy" id="51338"/>
    <lineage>
        <taxon>Eukaryota</taxon>
        <taxon>Metazoa</taxon>
        <taxon>Chordata</taxon>
        <taxon>Craniata</taxon>
        <taxon>Vertebrata</taxon>
        <taxon>Euteleostomi</taxon>
        <taxon>Mammalia</taxon>
        <taxon>Eutheria</taxon>
        <taxon>Euarchontoglires</taxon>
        <taxon>Glires</taxon>
        <taxon>Rodentia</taxon>
        <taxon>Castorimorpha</taxon>
        <taxon>Castoridae</taxon>
        <taxon>Castor</taxon>
    </lineage>
</organism>
<sequence length="237" mass="24498">MGEPGGAGRGGRGGLNGAARLPGKSQDASWVGGGKAGAQGWGPSPSASAPSIPHWWGERSGRGAGGAALTSLRAVPAREGGAGSRSEPGEAARSQEPPAPPLPMPASRSFGHAPVRAGEPGGRPDLGLSLGTRLIRGGEATVTAAAPPPPSPLGAPAPFRVRVSSLHERFPIPVCTQTRGEHGSWERTGSRVRRQRKEKQESRGAVVSSCYLPVEERFDAGVMWSQFFPASRPKEAW</sequence>
<name>A0AC58LKW0_CASCN</name>
<reference evidence="2" key="1">
    <citation type="submission" date="2025-08" db="UniProtKB">
        <authorList>
            <consortium name="RefSeq"/>
        </authorList>
    </citation>
    <scope>IDENTIFICATION</scope>
</reference>
<protein>
    <submittedName>
        <fullName evidence="2">Uncharacterized protein</fullName>
    </submittedName>
</protein>